<evidence type="ECO:0000313" key="4">
    <source>
        <dbReference type="Proteomes" id="UP000827721"/>
    </source>
</evidence>
<dbReference type="PANTHER" id="PTHR33595">
    <property type="entry name" value="VON WILLEBRAND FACTOR A DOMAIN PROTEIN"/>
    <property type="match status" value="1"/>
</dbReference>
<organism evidence="3 4">
    <name type="scientific">Xanthoceras sorbifolium</name>
    <dbReference type="NCBI Taxonomy" id="99658"/>
    <lineage>
        <taxon>Eukaryota</taxon>
        <taxon>Viridiplantae</taxon>
        <taxon>Streptophyta</taxon>
        <taxon>Embryophyta</taxon>
        <taxon>Tracheophyta</taxon>
        <taxon>Spermatophyta</taxon>
        <taxon>Magnoliopsida</taxon>
        <taxon>eudicotyledons</taxon>
        <taxon>Gunneridae</taxon>
        <taxon>Pentapetalae</taxon>
        <taxon>rosids</taxon>
        <taxon>malvids</taxon>
        <taxon>Sapindales</taxon>
        <taxon>Sapindaceae</taxon>
        <taxon>Xanthoceroideae</taxon>
        <taxon>Xanthoceras</taxon>
    </lineage>
</organism>
<dbReference type="Pfam" id="PF25821">
    <property type="entry name" value="DUF7950"/>
    <property type="match status" value="1"/>
</dbReference>
<evidence type="ECO:0000256" key="1">
    <source>
        <dbReference type="SAM" id="MobiDB-lite"/>
    </source>
</evidence>
<evidence type="ECO:0000313" key="3">
    <source>
        <dbReference type="EMBL" id="KAH7577230.1"/>
    </source>
</evidence>
<feature type="compositionally biased region" description="Basic and acidic residues" evidence="1">
    <location>
        <begin position="82"/>
        <end position="94"/>
    </location>
</feature>
<reference evidence="3 4" key="1">
    <citation type="submission" date="2021-02" db="EMBL/GenBank/DDBJ databases">
        <title>Plant Genome Project.</title>
        <authorList>
            <person name="Zhang R.-G."/>
        </authorList>
    </citation>
    <scope>NUCLEOTIDE SEQUENCE [LARGE SCALE GENOMIC DNA]</scope>
    <source>
        <tissue evidence="3">Leaves</tissue>
    </source>
</reference>
<sequence length="316" mass="35830">MDGKAKERWCMLRWAGGAQDRTVNIDRIMLRYRPIAPKPAMGGTASGILQADNRNVLVNNKRSKRKYVRVRKNNNGYRRKNKTTEEHGSKDGSDGKIVTLQLLPEREDSEDPTKRRLWCNYVDKTGEEKVVSGDKYQPPGLNLKNNQVFDGMVGLGVSDQTAVMPQRRVVETLVTVESVTDTCNMDSRGIGSADNTEIIMMNLERDTCPAFISDGLNRVRWVNGAYKRMVMVSLEKEGQSVESAETVTVLVLLVIKDNKLKLPSQQLSSFTCKVRVQYTWQKQKYSKMVPCDVWRLMEFGGFAWRLDIEAALSLGR</sequence>
<dbReference type="PANTHER" id="PTHR33595:SF26">
    <property type="entry name" value="(RAPE) HYPOTHETICAL PROTEIN"/>
    <property type="match status" value="1"/>
</dbReference>
<feature type="compositionally biased region" description="Basic residues" evidence="1">
    <location>
        <begin position="70"/>
        <end position="81"/>
    </location>
</feature>
<proteinExistence type="predicted"/>
<dbReference type="Proteomes" id="UP000827721">
    <property type="component" value="Unassembled WGS sequence"/>
</dbReference>
<gene>
    <name evidence="3" type="ORF">JRO89_XS01G0225100</name>
</gene>
<dbReference type="EMBL" id="JAFEMO010000001">
    <property type="protein sequence ID" value="KAH7577230.1"/>
    <property type="molecule type" value="Genomic_DNA"/>
</dbReference>
<evidence type="ECO:0000259" key="2">
    <source>
        <dbReference type="Pfam" id="PF25821"/>
    </source>
</evidence>
<protein>
    <recommendedName>
        <fullName evidence="2">DUF7950 domain-containing protein</fullName>
    </recommendedName>
</protein>
<comment type="caution">
    <text evidence="3">The sequence shown here is derived from an EMBL/GenBank/DDBJ whole genome shotgun (WGS) entry which is preliminary data.</text>
</comment>
<keyword evidence="4" id="KW-1185">Reference proteome</keyword>
<accession>A0ABQ8IKQ7</accession>
<feature type="region of interest" description="Disordered" evidence="1">
    <location>
        <begin position="70"/>
        <end position="96"/>
    </location>
</feature>
<dbReference type="InterPro" id="IPR057710">
    <property type="entry name" value="DUF7950"/>
</dbReference>
<feature type="domain" description="DUF7950" evidence="2">
    <location>
        <begin position="170"/>
        <end position="313"/>
    </location>
</feature>
<name>A0ABQ8IKQ7_9ROSI</name>